<comment type="caution">
    <text evidence="1">The sequence shown here is derived from an EMBL/GenBank/DDBJ whole genome shotgun (WGS) entry which is preliminary data.</text>
</comment>
<dbReference type="PATRIC" id="fig|1195763.3.peg.4894"/>
<keyword evidence="2" id="KW-1185">Reference proteome</keyword>
<dbReference type="Proteomes" id="UP000036097">
    <property type="component" value="Unassembled WGS sequence"/>
</dbReference>
<organism evidence="1 2">
    <name type="scientific">Photobacterium aquae</name>
    <dbReference type="NCBI Taxonomy" id="1195763"/>
    <lineage>
        <taxon>Bacteria</taxon>
        <taxon>Pseudomonadati</taxon>
        <taxon>Pseudomonadota</taxon>
        <taxon>Gammaproteobacteria</taxon>
        <taxon>Vibrionales</taxon>
        <taxon>Vibrionaceae</taxon>
        <taxon>Photobacterium</taxon>
    </lineage>
</organism>
<gene>
    <name evidence="1" type="ORF">ABT56_22845</name>
</gene>
<proteinExistence type="predicted"/>
<accession>A0A0J1GJH3</accession>
<protein>
    <recommendedName>
        <fullName evidence="3">N-acetyltransferase domain-containing protein</fullName>
    </recommendedName>
</protein>
<evidence type="ECO:0008006" key="3">
    <source>
        <dbReference type="Google" id="ProtNLM"/>
    </source>
</evidence>
<dbReference type="OrthoDB" id="5829376at2"/>
<name>A0A0J1GJH3_9GAMM</name>
<dbReference type="STRING" id="1195763.ABT56_22845"/>
<sequence length="128" mass="14545">MRLEPCKWQEAKAVLSPILGDYAAEVHREVLAGREAVFTIGESVTLLRVEQYPNGDLELVAVGFVGDLRQGAKVLFDYGQQLGCRFIRCHTQRPAQLRFLRMIGLPVYPDGWDEDGYLMIKAEYGREK</sequence>
<evidence type="ECO:0000313" key="2">
    <source>
        <dbReference type="Proteomes" id="UP000036097"/>
    </source>
</evidence>
<reference evidence="1 2" key="1">
    <citation type="submission" date="2015-05" db="EMBL/GenBank/DDBJ databases">
        <title>Photobacterium galathea sp. nov.</title>
        <authorList>
            <person name="Machado H."/>
            <person name="Gram L."/>
        </authorList>
    </citation>
    <scope>NUCLEOTIDE SEQUENCE [LARGE SCALE GENOMIC DNA]</scope>
    <source>
        <strain evidence="1 2">CGMCC 1.12159</strain>
    </source>
</reference>
<dbReference type="AlphaFoldDB" id="A0A0J1GJH3"/>
<dbReference type="EMBL" id="LDOT01000076">
    <property type="protein sequence ID" value="KLU99710.1"/>
    <property type="molecule type" value="Genomic_DNA"/>
</dbReference>
<evidence type="ECO:0000313" key="1">
    <source>
        <dbReference type="EMBL" id="KLU99710.1"/>
    </source>
</evidence>
<dbReference type="RefSeq" id="WP_047881212.1">
    <property type="nucleotide sequence ID" value="NZ_LDOT01000076.1"/>
</dbReference>